<keyword evidence="3" id="KW-1185">Reference proteome</keyword>
<evidence type="ECO:0000313" key="3">
    <source>
        <dbReference type="Proteomes" id="UP000289340"/>
    </source>
</evidence>
<feature type="region of interest" description="Disordered" evidence="1">
    <location>
        <begin position="114"/>
        <end position="133"/>
    </location>
</feature>
<dbReference type="EMBL" id="QZWG01000016">
    <property type="protein sequence ID" value="RZB58987.1"/>
    <property type="molecule type" value="Genomic_DNA"/>
</dbReference>
<evidence type="ECO:0000313" key="2">
    <source>
        <dbReference type="EMBL" id="RZB58987.1"/>
    </source>
</evidence>
<evidence type="ECO:0000256" key="1">
    <source>
        <dbReference type="SAM" id="MobiDB-lite"/>
    </source>
</evidence>
<gene>
    <name evidence="2" type="ORF">D0Y65_042342</name>
</gene>
<comment type="caution">
    <text evidence="2">The sequence shown here is derived from an EMBL/GenBank/DDBJ whole genome shotgun (WGS) entry which is preliminary data.</text>
</comment>
<dbReference type="PANTHER" id="PTHR34049:SF1">
    <property type="entry name" value="F-BOX PROTEIN SKIP27"/>
    <property type="match status" value="1"/>
</dbReference>
<dbReference type="Proteomes" id="UP000289340">
    <property type="component" value="Chromosome 16"/>
</dbReference>
<proteinExistence type="predicted"/>
<protein>
    <submittedName>
        <fullName evidence="2">F-box protein</fullName>
    </submittedName>
</protein>
<dbReference type="PANTHER" id="PTHR34049">
    <property type="entry name" value="F-BOX PROTEIN SKIP27"/>
    <property type="match status" value="1"/>
</dbReference>
<sequence length="133" mass="15600">MSPWPSIRVGQQDLSELDEVQVLCGVNHEDLKELFHVSKTIREATMMTKELHFDIKTPKKKKIAFLNTFDLEGAKGFKEKQALNGPLKKTKSRLHRKKLDNNISQALFAFMDEEEPRKDNCHRRRRTTEDNDY</sequence>
<organism evidence="2 3">
    <name type="scientific">Glycine soja</name>
    <name type="common">Wild soybean</name>
    <dbReference type="NCBI Taxonomy" id="3848"/>
    <lineage>
        <taxon>Eukaryota</taxon>
        <taxon>Viridiplantae</taxon>
        <taxon>Streptophyta</taxon>
        <taxon>Embryophyta</taxon>
        <taxon>Tracheophyta</taxon>
        <taxon>Spermatophyta</taxon>
        <taxon>Magnoliopsida</taxon>
        <taxon>eudicotyledons</taxon>
        <taxon>Gunneridae</taxon>
        <taxon>Pentapetalae</taxon>
        <taxon>rosids</taxon>
        <taxon>fabids</taxon>
        <taxon>Fabales</taxon>
        <taxon>Fabaceae</taxon>
        <taxon>Papilionoideae</taxon>
        <taxon>50 kb inversion clade</taxon>
        <taxon>NPAAA clade</taxon>
        <taxon>indigoferoid/millettioid clade</taxon>
        <taxon>Phaseoleae</taxon>
        <taxon>Glycine</taxon>
        <taxon>Glycine subgen. Soja</taxon>
    </lineage>
</organism>
<dbReference type="AlphaFoldDB" id="A0A445GCK8"/>
<accession>A0A445GCK8</accession>
<name>A0A445GCK8_GLYSO</name>
<reference evidence="2 3" key="1">
    <citation type="submission" date="2018-09" db="EMBL/GenBank/DDBJ databases">
        <title>A high-quality reference genome of wild soybean provides a powerful tool to mine soybean genomes.</title>
        <authorList>
            <person name="Xie M."/>
            <person name="Chung C.Y.L."/>
            <person name="Li M.-W."/>
            <person name="Wong F.-L."/>
            <person name="Chan T.-F."/>
            <person name="Lam H.-M."/>
        </authorList>
    </citation>
    <scope>NUCLEOTIDE SEQUENCE [LARGE SCALE GENOMIC DNA]</scope>
    <source>
        <strain evidence="3">cv. W05</strain>
        <tissue evidence="2">Hypocotyl of etiolated seedlings</tissue>
    </source>
</reference>
<dbReference type="Gramene" id="XM_028352048.1">
    <property type="protein sequence ID" value="XP_028207849.1"/>
    <property type="gene ID" value="LOC114391046"/>
</dbReference>
<dbReference type="InterPro" id="IPR045286">
    <property type="entry name" value="FBS1-like"/>
</dbReference>